<reference evidence="2 3" key="1">
    <citation type="submission" date="2017-10" db="EMBL/GenBank/DDBJ databases">
        <title>Bacillus sp. nov., a halophilic bacterium isolated from a Yangshapao Lake.</title>
        <authorList>
            <person name="Wang H."/>
        </authorList>
    </citation>
    <scope>NUCLEOTIDE SEQUENCE [LARGE SCALE GENOMIC DNA]</scope>
    <source>
        <strain evidence="2 3">YSP-3</strain>
    </source>
</reference>
<organism evidence="2 3">
    <name type="scientific">Alteribacter lacisalsi</name>
    <dbReference type="NCBI Taxonomy" id="2045244"/>
    <lineage>
        <taxon>Bacteria</taxon>
        <taxon>Bacillati</taxon>
        <taxon>Bacillota</taxon>
        <taxon>Bacilli</taxon>
        <taxon>Bacillales</taxon>
        <taxon>Bacillaceae</taxon>
        <taxon>Alteribacter</taxon>
    </lineage>
</organism>
<dbReference type="EMBL" id="PDOF01000002">
    <property type="protein sequence ID" value="PYZ96573.1"/>
    <property type="molecule type" value="Genomic_DNA"/>
</dbReference>
<name>A0A2W0H410_9BACI</name>
<dbReference type="AlphaFoldDB" id="A0A2W0H410"/>
<gene>
    <name evidence="2" type="ORF">CR205_12740</name>
</gene>
<dbReference type="OrthoDB" id="2940412at2"/>
<feature type="transmembrane region" description="Helical" evidence="1">
    <location>
        <begin position="112"/>
        <end position="131"/>
    </location>
</feature>
<evidence type="ECO:0000256" key="1">
    <source>
        <dbReference type="SAM" id="Phobius"/>
    </source>
</evidence>
<keyword evidence="1" id="KW-1133">Transmembrane helix</keyword>
<keyword evidence="1" id="KW-0812">Transmembrane</keyword>
<keyword evidence="1" id="KW-0472">Membrane</keyword>
<sequence>MKKDAVKFIFAAMTALVFFTGTIALVILGIRGIGSNLVQIESGMSVFLFALATFGWIIPLQLLSVLRMIPIQKRRMRMIFPYAERLFQVSIFVLYLLGLNMVIPAVNFSSAGMIAFAGVMVLLAKVLFMKINAEARKVRRRELEKQLSRD</sequence>
<comment type="caution">
    <text evidence="2">The sequence shown here is derived from an EMBL/GenBank/DDBJ whole genome shotgun (WGS) entry which is preliminary data.</text>
</comment>
<feature type="transmembrane region" description="Helical" evidence="1">
    <location>
        <begin position="46"/>
        <end position="66"/>
    </location>
</feature>
<keyword evidence="3" id="KW-1185">Reference proteome</keyword>
<accession>A0A2W0H410</accession>
<feature type="transmembrane region" description="Helical" evidence="1">
    <location>
        <begin position="86"/>
        <end position="106"/>
    </location>
</feature>
<evidence type="ECO:0000313" key="3">
    <source>
        <dbReference type="Proteomes" id="UP000248066"/>
    </source>
</evidence>
<proteinExistence type="predicted"/>
<feature type="transmembrane region" description="Helical" evidence="1">
    <location>
        <begin position="9"/>
        <end position="34"/>
    </location>
</feature>
<dbReference type="RefSeq" id="WP_110520395.1">
    <property type="nucleotide sequence ID" value="NZ_PDOF01000002.1"/>
</dbReference>
<evidence type="ECO:0000313" key="2">
    <source>
        <dbReference type="EMBL" id="PYZ96573.1"/>
    </source>
</evidence>
<dbReference type="Proteomes" id="UP000248066">
    <property type="component" value="Unassembled WGS sequence"/>
</dbReference>
<protein>
    <submittedName>
        <fullName evidence="2">Uncharacterized protein</fullName>
    </submittedName>
</protein>